<name>A0A9N8W2Z6_9GLOM</name>
<evidence type="ECO:0000313" key="3">
    <source>
        <dbReference type="Proteomes" id="UP000789396"/>
    </source>
</evidence>
<dbReference type="Proteomes" id="UP000789396">
    <property type="component" value="Unassembled WGS sequence"/>
</dbReference>
<reference evidence="2" key="1">
    <citation type="submission" date="2021-06" db="EMBL/GenBank/DDBJ databases">
        <authorList>
            <person name="Kallberg Y."/>
            <person name="Tangrot J."/>
            <person name="Rosling A."/>
        </authorList>
    </citation>
    <scope>NUCLEOTIDE SEQUENCE</scope>
    <source>
        <strain evidence="2">IN212</strain>
    </source>
</reference>
<evidence type="ECO:0000256" key="1">
    <source>
        <dbReference type="SAM" id="MobiDB-lite"/>
    </source>
</evidence>
<organism evidence="2 3">
    <name type="scientific">Racocetra fulgida</name>
    <dbReference type="NCBI Taxonomy" id="60492"/>
    <lineage>
        <taxon>Eukaryota</taxon>
        <taxon>Fungi</taxon>
        <taxon>Fungi incertae sedis</taxon>
        <taxon>Mucoromycota</taxon>
        <taxon>Glomeromycotina</taxon>
        <taxon>Glomeromycetes</taxon>
        <taxon>Diversisporales</taxon>
        <taxon>Gigasporaceae</taxon>
        <taxon>Racocetra</taxon>
    </lineage>
</organism>
<evidence type="ECO:0000313" key="2">
    <source>
        <dbReference type="EMBL" id="CAG8470315.1"/>
    </source>
</evidence>
<protein>
    <submittedName>
        <fullName evidence="2">211_t:CDS:1</fullName>
    </submittedName>
</protein>
<comment type="caution">
    <text evidence="2">The sequence shown here is derived from an EMBL/GenBank/DDBJ whole genome shotgun (WGS) entry which is preliminary data.</text>
</comment>
<gene>
    <name evidence="2" type="ORF">RFULGI_LOCUS1089</name>
</gene>
<dbReference type="EMBL" id="CAJVPZ010000588">
    <property type="protein sequence ID" value="CAG8470315.1"/>
    <property type="molecule type" value="Genomic_DNA"/>
</dbReference>
<proteinExistence type="predicted"/>
<keyword evidence="3" id="KW-1185">Reference proteome</keyword>
<feature type="compositionally biased region" description="Basic and acidic residues" evidence="1">
    <location>
        <begin position="118"/>
        <end position="134"/>
    </location>
</feature>
<dbReference type="OrthoDB" id="10519650at2759"/>
<accession>A0A9N8W2Z6</accession>
<dbReference type="AlphaFoldDB" id="A0A9N8W2Z6"/>
<feature type="region of interest" description="Disordered" evidence="1">
    <location>
        <begin position="115"/>
        <end position="171"/>
    </location>
</feature>
<feature type="compositionally biased region" description="Basic residues" evidence="1">
    <location>
        <begin position="152"/>
        <end position="171"/>
    </location>
</feature>
<sequence length="185" mass="21031">MEIIKDELYVYARDINYTGTNLMTKMQLPGSSNSESLTSSKLTYSKLLAAHHNITEKGFEASNLTNLINTSTSNVGPSKYIEIKKVNELAKDLLGIDDLELANITYVRNRMPVNQNMSEDHYKDLDRSDKEKNPNELATEDNENEKDDNFKFAKRVRGHGRGSKNRGHSTCKVRKTCNTKLEHMS</sequence>